<organism evidence="2 4">
    <name type="scientific">Rothia kristinae</name>
    <dbReference type="NCBI Taxonomy" id="37923"/>
    <lineage>
        <taxon>Bacteria</taxon>
        <taxon>Bacillati</taxon>
        <taxon>Actinomycetota</taxon>
        <taxon>Actinomycetes</taxon>
        <taxon>Micrococcales</taxon>
        <taxon>Micrococcaceae</taxon>
        <taxon>Rothia</taxon>
    </lineage>
</organism>
<gene>
    <name evidence="3" type="ORF">A5N15_08295</name>
    <name evidence="2" type="ORF">AN277_0206880</name>
</gene>
<keyword evidence="2" id="KW-0378">Hydrolase</keyword>
<dbReference type="InterPro" id="IPR036866">
    <property type="entry name" value="RibonucZ/Hydroxyglut_hydro"/>
</dbReference>
<comment type="caution">
    <text evidence="2">The sequence shown here is derived from an EMBL/GenBank/DDBJ whole genome shotgun (WGS) entry which is preliminary data.</text>
</comment>
<dbReference type="SMART" id="SM00849">
    <property type="entry name" value="Lactamase_B"/>
    <property type="match status" value="1"/>
</dbReference>
<sequence>MMALATEKLDLSDVTIRWISVSSMDNNVYLMTCRSTGAQLLIDAADEPERISGLVAAGREDVSGSCTCCGNVQLIVTTHSHWDHVRALAEIRSRSEALTACGARDEQDIDVPMDITFQDGDTADLEGFSLKVIELRGHTPGSIALAYEDPAGRTVIFTGDSLFPGGVGKTDSLEAFRALLHDVRTKIFDVYDDDTLILPGHGASTTLGAERPHLDEWERRGW</sequence>
<feature type="domain" description="Metallo-beta-lactamase" evidence="1">
    <location>
        <begin position="25"/>
        <end position="201"/>
    </location>
</feature>
<evidence type="ECO:0000259" key="1">
    <source>
        <dbReference type="SMART" id="SM00849"/>
    </source>
</evidence>
<dbReference type="SUPFAM" id="SSF56281">
    <property type="entry name" value="Metallo-hydrolase/oxidoreductase"/>
    <property type="match status" value="1"/>
</dbReference>
<reference evidence="2" key="2">
    <citation type="submission" date="2016-04" db="EMBL/GenBank/DDBJ databases">
        <authorList>
            <person name="Evans L.H."/>
            <person name="Alamgir A."/>
            <person name="Owens N."/>
            <person name="Weber N.D."/>
            <person name="Virtaneva K."/>
            <person name="Barbian K."/>
            <person name="Babar A."/>
            <person name="Rosenke K."/>
        </authorList>
    </citation>
    <scope>NUCLEOTIDE SEQUENCE [LARGE SCALE GENOMIC DNA]</scope>
    <source>
        <strain evidence="2">RUTW2-3</strain>
    </source>
</reference>
<name>A0A199NSU8_9MICC</name>
<keyword evidence="4" id="KW-1185">Reference proteome</keyword>
<dbReference type="AlphaFoldDB" id="A0A199NSU8"/>
<proteinExistence type="predicted"/>
<accession>A0A199NSU8</accession>
<dbReference type="Gene3D" id="3.60.15.10">
    <property type="entry name" value="Ribonuclease Z/Hydroxyacylglutathione hydrolase-like"/>
    <property type="match status" value="1"/>
</dbReference>
<dbReference type="Proteomes" id="UP000092021">
    <property type="component" value="Unassembled WGS sequence"/>
</dbReference>
<evidence type="ECO:0000313" key="2">
    <source>
        <dbReference type="EMBL" id="OAX51771.1"/>
    </source>
</evidence>
<dbReference type="EMBL" id="LWGZ01000733">
    <property type="protein sequence ID" value="OAX58122.1"/>
    <property type="molecule type" value="Genomic_DNA"/>
</dbReference>
<protein>
    <submittedName>
        <fullName evidence="2">Zn-dependent hydrolase</fullName>
    </submittedName>
</protein>
<dbReference type="Proteomes" id="UP000053171">
    <property type="component" value="Unassembled WGS sequence"/>
</dbReference>
<dbReference type="GO" id="GO:0016787">
    <property type="term" value="F:hydrolase activity"/>
    <property type="evidence" value="ECO:0007669"/>
    <property type="project" value="UniProtKB-KW"/>
</dbReference>
<dbReference type="RefSeq" id="WP_064725488.1">
    <property type="nucleotide sequence ID" value="NZ_CP113782.1"/>
</dbReference>
<dbReference type="PANTHER" id="PTHR46233:SF1">
    <property type="entry name" value="CONSERVED PROTEIN"/>
    <property type="match status" value="1"/>
</dbReference>
<dbReference type="InterPro" id="IPR051453">
    <property type="entry name" value="MBL_Glyoxalase_II"/>
</dbReference>
<reference evidence="2 4" key="3">
    <citation type="submission" date="2016-06" db="EMBL/GenBank/DDBJ databases">
        <title>Identification of putative biosynthetic pathways for the production of bioactive secondary metabolites by the marine actinomycete Kocuria kristinae RUTW2-3.</title>
        <authorList>
            <person name="Waterworth S.C."/>
            <person name="Walmsley T.A."/>
            <person name="Matongo T."/>
            <person name="Davies-Coleman M.T."/>
            <person name="Dorrington R.A."/>
        </authorList>
    </citation>
    <scope>NUCLEOTIDE SEQUENCE [LARGE SCALE GENOMIC DNA]</scope>
    <source>
        <strain evidence="4">RuSp02-3</strain>
        <strain evidence="2">RUTW2-3</strain>
        <strain evidence="3 5">RUTW4-5</strain>
    </source>
</reference>
<dbReference type="InterPro" id="IPR001279">
    <property type="entry name" value="Metallo-B-lactamas"/>
</dbReference>
<evidence type="ECO:0000313" key="4">
    <source>
        <dbReference type="Proteomes" id="UP000053171"/>
    </source>
</evidence>
<evidence type="ECO:0000313" key="5">
    <source>
        <dbReference type="Proteomes" id="UP000092021"/>
    </source>
</evidence>
<dbReference type="CDD" id="cd06262">
    <property type="entry name" value="metallo-hydrolase-like_MBL-fold"/>
    <property type="match status" value="1"/>
</dbReference>
<dbReference type="Pfam" id="PF00753">
    <property type="entry name" value="Lactamase_B"/>
    <property type="match status" value="1"/>
</dbReference>
<evidence type="ECO:0000313" key="3">
    <source>
        <dbReference type="EMBL" id="OAX58122.1"/>
    </source>
</evidence>
<dbReference type="PANTHER" id="PTHR46233">
    <property type="entry name" value="HYDROXYACYLGLUTATHIONE HYDROLASE GLOC"/>
    <property type="match status" value="1"/>
</dbReference>
<dbReference type="EMBL" id="LJBJ02000012">
    <property type="protein sequence ID" value="OAX51771.1"/>
    <property type="molecule type" value="Genomic_DNA"/>
</dbReference>
<reference evidence="4" key="1">
    <citation type="submission" date="2016-04" db="EMBL/GenBank/DDBJ databases">
        <authorList>
            <person name="Waterworth S."/>
            <person name="Matcher G."/>
        </authorList>
    </citation>
    <scope>NUCLEOTIDE SEQUENCE [LARGE SCALE GENOMIC DNA]</scope>
    <source>
        <strain evidence="4">RuSp02-3</strain>
    </source>
</reference>